<dbReference type="PANTHER" id="PTHR33336">
    <property type="entry name" value="QUINOL MONOOXYGENASE YGIN-RELATED"/>
    <property type="match status" value="1"/>
</dbReference>
<name>A0A9E8N9I5_9BACT</name>
<dbReference type="InterPro" id="IPR050744">
    <property type="entry name" value="AI-2_Isomerase_LsrG"/>
</dbReference>
<feature type="chain" id="PRO_5038564891" evidence="1">
    <location>
        <begin position="32"/>
        <end position="249"/>
    </location>
</feature>
<keyword evidence="3" id="KW-0560">Oxidoreductase</keyword>
<evidence type="ECO:0000259" key="2">
    <source>
        <dbReference type="PROSITE" id="PS51725"/>
    </source>
</evidence>
<dbReference type="EMBL" id="CP112998">
    <property type="protein sequence ID" value="WAC12469.1"/>
    <property type="molecule type" value="Genomic_DNA"/>
</dbReference>
<keyword evidence="4" id="KW-1185">Reference proteome</keyword>
<protein>
    <submittedName>
        <fullName evidence="3">Antibiotic biosynthesis monooxygenase</fullName>
    </submittedName>
</protein>
<feature type="domain" description="ABM" evidence="2">
    <location>
        <begin position="148"/>
        <end position="238"/>
    </location>
</feature>
<dbReference type="KEGG" id="dpf:ON006_00615"/>
<organism evidence="3 4">
    <name type="scientific">Dyadobacter pollutisoli</name>
    <dbReference type="NCBI Taxonomy" id="2910158"/>
    <lineage>
        <taxon>Bacteria</taxon>
        <taxon>Pseudomonadati</taxon>
        <taxon>Bacteroidota</taxon>
        <taxon>Cytophagia</taxon>
        <taxon>Cytophagales</taxon>
        <taxon>Spirosomataceae</taxon>
        <taxon>Dyadobacter</taxon>
    </lineage>
</organism>
<keyword evidence="3" id="KW-0503">Monooxygenase</keyword>
<feature type="domain" description="ABM" evidence="2">
    <location>
        <begin position="37"/>
        <end position="126"/>
    </location>
</feature>
<accession>A0A9E8N9I5</accession>
<dbReference type="Proteomes" id="UP001164653">
    <property type="component" value="Chromosome"/>
</dbReference>
<proteinExistence type="predicted"/>
<keyword evidence="1" id="KW-0732">Signal</keyword>
<dbReference type="Pfam" id="PF03992">
    <property type="entry name" value="ABM"/>
    <property type="match status" value="2"/>
</dbReference>
<dbReference type="AlphaFoldDB" id="A0A9E8N9I5"/>
<sequence length="249" mass="28753">MKATTQLSVSRKRTVTSIAVLLLLLNANLNAQNKNMVARLTRYEVKPEHQNGFRKAISEYVLRSLDLGSNIMAEAYFEEANPTVWWIIERWSSKKEFEKNSASSGFKATELLFAKALVQPAKVIYVKDLEPLSKQQWRKTARKNDKPITIMLFVDAKAGTEGNFKKVYHTAMPQFRGEPGVVTYQLSQLEEDSTRFVTYEKFRGEDAFQYHLKFPPIQPVIDYLETSIRQQPFQTGIHRLIEFAPLTRE</sequence>
<feature type="signal peptide" evidence="1">
    <location>
        <begin position="1"/>
        <end position="31"/>
    </location>
</feature>
<evidence type="ECO:0000313" key="4">
    <source>
        <dbReference type="Proteomes" id="UP001164653"/>
    </source>
</evidence>
<dbReference type="RefSeq" id="WP_244824616.1">
    <property type="nucleotide sequence ID" value="NZ_CP112998.1"/>
</dbReference>
<gene>
    <name evidence="3" type="ORF">ON006_00615</name>
</gene>
<evidence type="ECO:0000256" key="1">
    <source>
        <dbReference type="SAM" id="SignalP"/>
    </source>
</evidence>
<dbReference type="PROSITE" id="PS51725">
    <property type="entry name" value="ABM"/>
    <property type="match status" value="2"/>
</dbReference>
<dbReference type="PANTHER" id="PTHR33336:SF15">
    <property type="entry name" value="ABM DOMAIN-CONTAINING PROTEIN"/>
    <property type="match status" value="1"/>
</dbReference>
<dbReference type="InterPro" id="IPR007138">
    <property type="entry name" value="ABM_dom"/>
</dbReference>
<dbReference type="SUPFAM" id="SSF54909">
    <property type="entry name" value="Dimeric alpha+beta barrel"/>
    <property type="match status" value="2"/>
</dbReference>
<dbReference type="Gene3D" id="3.30.70.100">
    <property type="match status" value="1"/>
</dbReference>
<dbReference type="GO" id="GO:0004497">
    <property type="term" value="F:monooxygenase activity"/>
    <property type="evidence" value="ECO:0007669"/>
    <property type="project" value="UniProtKB-KW"/>
</dbReference>
<reference evidence="3" key="1">
    <citation type="submission" date="2022-11" db="EMBL/GenBank/DDBJ databases">
        <title>Dyadobacter pollutisoli sp. nov., isolated from plastic dumped soil.</title>
        <authorList>
            <person name="Kim J.M."/>
            <person name="Kim K.R."/>
            <person name="Lee J.K."/>
            <person name="Hao L."/>
            <person name="Jeon C.O."/>
        </authorList>
    </citation>
    <scope>NUCLEOTIDE SEQUENCE</scope>
    <source>
        <strain evidence="3">U1</strain>
    </source>
</reference>
<dbReference type="InterPro" id="IPR011008">
    <property type="entry name" value="Dimeric_a/b-barrel"/>
</dbReference>
<evidence type="ECO:0000313" key="3">
    <source>
        <dbReference type="EMBL" id="WAC12469.1"/>
    </source>
</evidence>